<dbReference type="Gene3D" id="4.10.320.10">
    <property type="entry name" value="E3-binding domain"/>
    <property type="match status" value="1"/>
</dbReference>
<dbReference type="PROSITE" id="PS51826">
    <property type="entry name" value="PSBD"/>
    <property type="match status" value="1"/>
</dbReference>
<comment type="similarity">
    <text evidence="2 6">Belongs to the 2-oxoacid dehydrogenase family.</text>
</comment>
<dbReference type="CDD" id="cd06849">
    <property type="entry name" value="lipoyl_domain"/>
    <property type="match status" value="1"/>
</dbReference>
<feature type="compositionally biased region" description="Polar residues" evidence="7">
    <location>
        <begin position="266"/>
        <end position="275"/>
    </location>
</feature>
<accession>A0A370HAV5</accession>
<evidence type="ECO:0000256" key="6">
    <source>
        <dbReference type="RuleBase" id="RU003423"/>
    </source>
</evidence>
<keyword evidence="11" id="KW-1185">Reference proteome</keyword>
<dbReference type="GO" id="GO:0006086">
    <property type="term" value="P:pyruvate decarboxylation to acetyl-CoA"/>
    <property type="evidence" value="ECO:0007669"/>
    <property type="project" value="InterPro"/>
</dbReference>
<dbReference type="Pfam" id="PF02817">
    <property type="entry name" value="E3_binding"/>
    <property type="match status" value="1"/>
</dbReference>
<dbReference type="GO" id="GO:0045254">
    <property type="term" value="C:pyruvate dehydrogenase complex"/>
    <property type="evidence" value="ECO:0007669"/>
    <property type="project" value="InterPro"/>
</dbReference>
<dbReference type="Gene3D" id="3.30.559.10">
    <property type="entry name" value="Chloramphenicol acetyltransferase-like domain"/>
    <property type="match status" value="1"/>
</dbReference>
<evidence type="ECO:0000313" key="10">
    <source>
        <dbReference type="EMBL" id="RDI54062.1"/>
    </source>
</evidence>
<evidence type="ECO:0000256" key="2">
    <source>
        <dbReference type="ARBA" id="ARBA00007317"/>
    </source>
</evidence>
<dbReference type="AlphaFoldDB" id="A0A370HAV5"/>
<feature type="compositionally biased region" description="Low complexity" evidence="7">
    <location>
        <begin position="81"/>
        <end position="125"/>
    </location>
</feature>
<name>A0A370HAV5_9NOCA</name>
<dbReference type="SUPFAM" id="SSF52777">
    <property type="entry name" value="CoA-dependent acyltransferases"/>
    <property type="match status" value="1"/>
</dbReference>
<dbReference type="SUPFAM" id="SSF51230">
    <property type="entry name" value="Single hybrid motif"/>
    <property type="match status" value="1"/>
</dbReference>
<dbReference type="PANTHER" id="PTHR23151">
    <property type="entry name" value="DIHYDROLIPOAMIDE ACETYL/SUCCINYL-TRANSFERASE-RELATED"/>
    <property type="match status" value="1"/>
</dbReference>
<dbReference type="EC" id="2.3.1.-" evidence="6"/>
<feature type="compositionally biased region" description="Polar residues" evidence="7">
    <location>
        <begin position="136"/>
        <end position="148"/>
    </location>
</feature>
<dbReference type="FunFam" id="3.30.559.10:FF:000007">
    <property type="entry name" value="Dihydrolipoamide acetyltransferase component of pyruvate dehydrogenase complex"/>
    <property type="match status" value="1"/>
</dbReference>
<dbReference type="Proteomes" id="UP000255355">
    <property type="component" value="Unassembled WGS sequence"/>
</dbReference>
<organism evidence="10 11">
    <name type="scientific">Nocardia mexicana</name>
    <dbReference type="NCBI Taxonomy" id="279262"/>
    <lineage>
        <taxon>Bacteria</taxon>
        <taxon>Bacillati</taxon>
        <taxon>Actinomycetota</taxon>
        <taxon>Actinomycetes</taxon>
        <taxon>Mycobacteriales</taxon>
        <taxon>Nocardiaceae</taxon>
        <taxon>Nocardia</taxon>
    </lineage>
</organism>
<evidence type="ECO:0000313" key="11">
    <source>
        <dbReference type="Proteomes" id="UP000255355"/>
    </source>
</evidence>
<keyword evidence="5 6" id="KW-0012">Acyltransferase</keyword>
<evidence type="ECO:0000256" key="3">
    <source>
        <dbReference type="ARBA" id="ARBA00022679"/>
    </source>
</evidence>
<feature type="region of interest" description="Disordered" evidence="7">
    <location>
        <begin position="81"/>
        <end position="201"/>
    </location>
</feature>
<dbReference type="Pfam" id="PF00364">
    <property type="entry name" value="Biotin_lipoyl"/>
    <property type="match status" value="1"/>
</dbReference>
<dbReference type="SUPFAM" id="SSF47005">
    <property type="entry name" value="Peripheral subunit-binding domain of 2-oxo acid dehydrogenase complex"/>
    <property type="match status" value="1"/>
</dbReference>
<dbReference type="PANTHER" id="PTHR23151:SF90">
    <property type="entry name" value="DIHYDROLIPOYLLYSINE-RESIDUE ACETYLTRANSFERASE COMPONENT OF PYRUVATE DEHYDROGENASE COMPLEX, MITOCHONDRIAL-RELATED"/>
    <property type="match status" value="1"/>
</dbReference>
<gene>
    <name evidence="10" type="ORF">DFR68_102184</name>
</gene>
<keyword evidence="4 6" id="KW-0450">Lipoyl</keyword>
<evidence type="ECO:0000259" key="9">
    <source>
        <dbReference type="PROSITE" id="PS51826"/>
    </source>
</evidence>
<dbReference type="InterPro" id="IPR045257">
    <property type="entry name" value="E2/Pdx1"/>
</dbReference>
<feature type="compositionally biased region" description="Low complexity" evidence="7">
    <location>
        <begin position="167"/>
        <end position="180"/>
    </location>
</feature>
<comment type="caution">
    <text evidence="10">The sequence shown here is derived from an EMBL/GenBank/DDBJ whole genome shotgun (WGS) entry which is preliminary data.</text>
</comment>
<evidence type="ECO:0000256" key="1">
    <source>
        <dbReference type="ARBA" id="ARBA00001938"/>
    </source>
</evidence>
<dbReference type="Gene3D" id="2.40.50.100">
    <property type="match status" value="1"/>
</dbReference>
<dbReference type="InterPro" id="IPR036625">
    <property type="entry name" value="E3-bd_dom_sf"/>
</dbReference>
<evidence type="ECO:0000256" key="4">
    <source>
        <dbReference type="ARBA" id="ARBA00022823"/>
    </source>
</evidence>
<evidence type="ECO:0000256" key="7">
    <source>
        <dbReference type="SAM" id="MobiDB-lite"/>
    </source>
</evidence>
<dbReference type="EMBL" id="QQAZ01000002">
    <property type="protein sequence ID" value="RDI54062.1"/>
    <property type="molecule type" value="Genomic_DNA"/>
</dbReference>
<dbReference type="RefSeq" id="WP_281278059.1">
    <property type="nucleotide sequence ID" value="NZ_QQAZ01000002.1"/>
</dbReference>
<dbReference type="InterPro" id="IPR004167">
    <property type="entry name" value="PSBD"/>
</dbReference>
<dbReference type="PROSITE" id="PS50968">
    <property type="entry name" value="BIOTINYL_LIPOYL"/>
    <property type="match status" value="1"/>
</dbReference>
<reference evidence="10 11" key="1">
    <citation type="submission" date="2018-07" db="EMBL/GenBank/DDBJ databases">
        <title>Genomic Encyclopedia of Type Strains, Phase IV (KMG-IV): sequencing the most valuable type-strain genomes for metagenomic binning, comparative biology and taxonomic classification.</title>
        <authorList>
            <person name="Goeker M."/>
        </authorList>
    </citation>
    <scope>NUCLEOTIDE SEQUENCE [LARGE SCALE GENOMIC DNA]</scope>
    <source>
        <strain evidence="10 11">DSM 44952</strain>
    </source>
</reference>
<proteinExistence type="inferred from homology"/>
<dbReference type="GO" id="GO:0016746">
    <property type="term" value="F:acyltransferase activity"/>
    <property type="evidence" value="ECO:0007669"/>
    <property type="project" value="UniProtKB-KW"/>
</dbReference>
<dbReference type="InterPro" id="IPR011053">
    <property type="entry name" value="Single_hybrid_motif"/>
</dbReference>
<comment type="cofactor">
    <cofactor evidence="1 6">
        <name>(R)-lipoate</name>
        <dbReference type="ChEBI" id="CHEBI:83088"/>
    </cofactor>
</comment>
<evidence type="ECO:0000259" key="8">
    <source>
        <dbReference type="PROSITE" id="PS50968"/>
    </source>
</evidence>
<feature type="domain" description="Peripheral subunit-binding (PSBD)" evidence="9">
    <location>
        <begin position="198"/>
        <end position="235"/>
    </location>
</feature>
<keyword evidence="3 6" id="KW-0808">Transferase</keyword>
<dbReference type="STRING" id="1210089.GCA_001613165_01609"/>
<sequence>MPEITMPRLSDTMEDGVIASWLKQVGDPVARGEVLAEIETDKALMELEAYDDGVLEQILADAGARVPIGEPIAIVGDGSGAAATAGAPAGSSGAQSGSAAAGSTGAAGSAAASGSDGAQADPAAASGGGVADAPVSGNSGAQAASTNPAADGGAQGNPAAGTGQGGSATSAGSSGLQGSSMPGEGRPDTTTTASGRPKSSPLARKIARELGVDLAAVTGTGPGGRITRQDVESAHRTGGFAAAGSGAALDPGTSGDGHDGIGAGASTGSAVTSPSAPAEGISASAPGAPLPSGDYEDVPLSRIQQVSATRLAQSMQQAPHIYLTSAIDVTDLLAFRADLNETLEAAGKGKVSVNDLLVKAVASTLRADPAVNVSFAGDKLLRHNGIHLGIAVATPAGLLVPVVRDADRKSVSEIGAEARELAGRARDRKLRADEMSGGTFTISNLGMFGVEQFTAVINPPESAILAVGAAQDELRLNGTEVVARKILRITMSADHRAIDGAIAAKFLQHLKDLLEHPLRIIA</sequence>
<dbReference type="Pfam" id="PF00198">
    <property type="entry name" value="2-oxoacid_dh"/>
    <property type="match status" value="1"/>
</dbReference>
<dbReference type="InterPro" id="IPR023213">
    <property type="entry name" value="CAT-like_dom_sf"/>
</dbReference>
<evidence type="ECO:0000256" key="5">
    <source>
        <dbReference type="ARBA" id="ARBA00023315"/>
    </source>
</evidence>
<keyword evidence="10" id="KW-0670">Pyruvate</keyword>
<feature type="domain" description="Lipoyl-binding" evidence="8">
    <location>
        <begin position="1"/>
        <end position="76"/>
    </location>
</feature>
<feature type="region of interest" description="Disordered" evidence="7">
    <location>
        <begin position="242"/>
        <end position="297"/>
    </location>
</feature>
<dbReference type="InterPro" id="IPR001078">
    <property type="entry name" value="2-oxoacid_DH_actylTfrase"/>
</dbReference>
<protein>
    <recommendedName>
        <fullName evidence="6">Dihydrolipoamide acetyltransferase component of pyruvate dehydrogenase complex</fullName>
        <ecNumber evidence="6">2.3.1.-</ecNumber>
    </recommendedName>
</protein>
<dbReference type="InterPro" id="IPR000089">
    <property type="entry name" value="Biotin_lipoyl"/>
</dbReference>